<dbReference type="GO" id="GO:0016706">
    <property type="term" value="F:2-oxoglutarate-dependent dioxygenase activity"/>
    <property type="evidence" value="ECO:0007669"/>
    <property type="project" value="TreeGrafter"/>
</dbReference>
<accession>A0A3B0WC66</accession>
<evidence type="ECO:0000256" key="1">
    <source>
        <dbReference type="ARBA" id="ARBA00001954"/>
    </source>
</evidence>
<feature type="domain" description="JmjC" evidence="6">
    <location>
        <begin position="95"/>
        <end position="224"/>
    </location>
</feature>
<keyword evidence="5" id="KW-0408">Iron</keyword>
<evidence type="ECO:0000313" key="7">
    <source>
        <dbReference type="EMBL" id="VAW50010.1"/>
    </source>
</evidence>
<gene>
    <name evidence="7" type="ORF">MNBD_GAMMA04-1321</name>
</gene>
<evidence type="ECO:0000256" key="5">
    <source>
        <dbReference type="ARBA" id="ARBA00023004"/>
    </source>
</evidence>
<dbReference type="InterPro" id="IPR003347">
    <property type="entry name" value="JmjC_dom"/>
</dbReference>
<dbReference type="GO" id="GO:0046872">
    <property type="term" value="F:metal ion binding"/>
    <property type="evidence" value="ECO:0007669"/>
    <property type="project" value="UniProtKB-KW"/>
</dbReference>
<dbReference type="PANTHER" id="PTHR13096">
    <property type="entry name" value="MINA53 MYC INDUCED NUCLEAR ANTIGEN"/>
    <property type="match status" value="1"/>
</dbReference>
<keyword evidence="3" id="KW-0223">Dioxygenase</keyword>
<organism evidence="7">
    <name type="scientific">hydrothermal vent metagenome</name>
    <dbReference type="NCBI Taxonomy" id="652676"/>
    <lineage>
        <taxon>unclassified sequences</taxon>
        <taxon>metagenomes</taxon>
        <taxon>ecological metagenomes</taxon>
    </lineage>
</organism>
<reference evidence="7" key="1">
    <citation type="submission" date="2018-06" db="EMBL/GenBank/DDBJ databases">
        <authorList>
            <person name="Zhirakovskaya E."/>
        </authorList>
    </citation>
    <scope>NUCLEOTIDE SEQUENCE</scope>
</reference>
<proteinExistence type="predicted"/>
<dbReference type="SUPFAM" id="SSF51197">
    <property type="entry name" value="Clavaminate synthase-like"/>
    <property type="match status" value="1"/>
</dbReference>
<dbReference type="Gene3D" id="2.60.120.650">
    <property type="entry name" value="Cupin"/>
    <property type="match status" value="1"/>
</dbReference>
<evidence type="ECO:0000256" key="4">
    <source>
        <dbReference type="ARBA" id="ARBA00023002"/>
    </source>
</evidence>
<dbReference type="Pfam" id="PF08007">
    <property type="entry name" value="JmjC_2"/>
    <property type="match status" value="1"/>
</dbReference>
<dbReference type="InterPro" id="IPR046799">
    <property type="entry name" value="ROXA-like_wH"/>
</dbReference>
<dbReference type="SMART" id="SM00558">
    <property type="entry name" value="JmjC"/>
    <property type="match status" value="1"/>
</dbReference>
<dbReference type="EMBL" id="UOFB01000422">
    <property type="protein sequence ID" value="VAW50010.1"/>
    <property type="molecule type" value="Genomic_DNA"/>
</dbReference>
<keyword evidence="4" id="KW-0560">Oxidoreductase</keyword>
<sequence length="394" mass="45582">MIQFNDTTLNVFLNQFWQKKPVVLRNALPHFENYLSAEELGGLSLEEEVESRIVIQKGEKDYQLLKGPFTPQTYETLPDTHWTLLIQGVDRLVPEVTDLLNDFDFLPRWRIDDIMISYAVKGGNVGPHFDHYDVFLLQAAGQRNWKLTSKDCTMNNYIQGVDLRLMETFQVEEEFTFKAGDILYLPPKWGHHGVALDDECITYSIGYRSYRGQELWDSLGDHLCEMNAFKDLYIDPTWPVNLNPAEITDAASEQAKTLLQNVLKDDHLIKTWFGRFATQLDQQAAQQLPEPLTETETPSFEDFIGALQVEIGFIKDPVCRFAYSQVKNQDSKTQTLLYINGAIWQTFQASPHFIAQLANQSFLTQKEIQEACKNENNIKLLFDLWKLQYLTFIE</sequence>
<dbReference type="Gene3D" id="3.40.366.30">
    <property type="entry name" value="50S ribosomal protein L16 arginine hydroxylase, Chain A, Domain 2"/>
    <property type="match status" value="1"/>
</dbReference>
<evidence type="ECO:0000259" key="6">
    <source>
        <dbReference type="PROSITE" id="PS51184"/>
    </source>
</evidence>
<name>A0A3B0WC66_9ZZZZ</name>
<dbReference type="PROSITE" id="PS51184">
    <property type="entry name" value="JMJC"/>
    <property type="match status" value="1"/>
</dbReference>
<evidence type="ECO:0000256" key="3">
    <source>
        <dbReference type="ARBA" id="ARBA00022964"/>
    </source>
</evidence>
<evidence type="ECO:0000256" key="2">
    <source>
        <dbReference type="ARBA" id="ARBA00022723"/>
    </source>
</evidence>
<protein>
    <recommendedName>
        <fullName evidence="6">JmjC domain-containing protein</fullName>
    </recommendedName>
</protein>
<comment type="cofactor">
    <cofactor evidence="1">
        <name>Fe(2+)</name>
        <dbReference type="ChEBI" id="CHEBI:29033"/>
    </cofactor>
</comment>
<keyword evidence="2" id="KW-0479">Metal-binding</keyword>
<dbReference type="InterPro" id="IPR039994">
    <property type="entry name" value="NO66-like"/>
</dbReference>
<dbReference type="AlphaFoldDB" id="A0A3B0WC66"/>
<dbReference type="Pfam" id="PF20514">
    <property type="entry name" value="WHD_ROXA"/>
    <property type="match status" value="1"/>
</dbReference>
<dbReference type="PANTHER" id="PTHR13096:SF8">
    <property type="entry name" value="RIBOSOMAL OXYGENASE 1"/>
    <property type="match status" value="1"/>
</dbReference>